<name>A0AAV4HZ66_9GAST</name>
<feature type="repeat" description="ANK" evidence="3">
    <location>
        <begin position="95"/>
        <end position="127"/>
    </location>
</feature>
<dbReference type="GO" id="GO:0045944">
    <property type="term" value="P:positive regulation of transcription by RNA polymerase II"/>
    <property type="evidence" value="ECO:0007669"/>
    <property type="project" value="TreeGrafter"/>
</dbReference>
<evidence type="ECO:0000256" key="1">
    <source>
        <dbReference type="ARBA" id="ARBA00022737"/>
    </source>
</evidence>
<dbReference type="AlphaFoldDB" id="A0AAV4HZ66"/>
<reference evidence="5 6" key="1">
    <citation type="journal article" date="2021" name="Elife">
        <title>Chloroplast acquisition without the gene transfer in kleptoplastic sea slugs, Plakobranchus ocellatus.</title>
        <authorList>
            <person name="Maeda T."/>
            <person name="Takahashi S."/>
            <person name="Yoshida T."/>
            <person name="Shimamura S."/>
            <person name="Takaki Y."/>
            <person name="Nagai Y."/>
            <person name="Toyoda A."/>
            <person name="Suzuki Y."/>
            <person name="Arimoto A."/>
            <person name="Ishii H."/>
            <person name="Satoh N."/>
            <person name="Nishiyama T."/>
            <person name="Hasebe M."/>
            <person name="Maruyama T."/>
            <person name="Minagawa J."/>
            <person name="Obokata J."/>
            <person name="Shigenobu S."/>
        </authorList>
    </citation>
    <scope>NUCLEOTIDE SEQUENCE [LARGE SCALE GENOMIC DNA]</scope>
</reference>
<proteinExistence type="predicted"/>
<dbReference type="PROSITE" id="PS50088">
    <property type="entry name" value="ANK_REPEAT"/>
    <property type="match status" value="4"/>
</dbReference>
<evidence type="ECO:0000256" key="3">
    <source>
        <dbReference type="PROSITE-ProRule" id="PRU00023"/>
    </source>
</evidence>
<dbReference type="InterPro" id="IPR036770">
    <property type="entry name" value="Ankyrin_rpt-contain_sf"/>
</dbReference>
<dbReference type="Gene3D" id="1.25.40.20">
    <property type="entry name" value="Ankyrin repeat-containing domain"/>
    <property type="match status" value="3"/>
</dbReference>
<feature type="region of interest" description="Disordered" evidence="4">
    <location>
        <begin position="299"/>
        <end position="322"/>
    </location>
</feature>
<comment type="caution">
    <text evidence="5">The sequence shown here is derived from an EMBL/GenBank/DDBJ whole genome shotgun (WGS) entry which is preliminary data.</text>
</comment>
<organism evidence="5 6">
    <name type="scientific">Elysia marginata</name>
    <dbReference type="NCBI Taxonomy" id="1093978"/>
    <lineage>
        <taxon>Eukaryota</taxon>
        <taxon>Metazoa</taxon>
        <taxon>Spiralia</taxon>
        <taxon>Lophotrochozoa</taxon>
        <taxon>Mollusca</taxon>
        <taxon>Gastropoda</taxon>
        <taxon>Heterobranchia</taxon>
        <taxon>Euthyneura</taxon>
        <taxon>Panpulmonata</taxon>
        <taxon>Sacoglossa</taxon>
        <taxon>Placobranchoidea</taxon>
        <taxon>Plakobranchidae</taxon>
        <taxon>Elysia</taxon>
    </lineage>
</organism>
<protein>
    <submittedName>
        <fullName evidence="5">Protein fem-1 homolog B-like</fullName>
    </submittedName>
</protein>
<feature type="repeat" description="ANK" evidence="3">
    <location>
        <begin position="161"/>
        <end position="193"/>
    </location>
</feature>
<accession>A0AAV4HZ66</accession>
<dbReference type="SMART" id="SM00248">
    <property type="entry name" value="ANK"/>
    <property type="match status" value="7"/>
</dbReference>
<feature type="repeat" description="ANK" evidence="3">
    <location>
        <begin position="128"/>
        <end position="160"/>
    </location>
</feature>
<feature type="repeat" description="ANK" evidence="3">
    <location>
        <begin position="194"/>
        <end position="226"/>
    </location>
</feature>
<dbReference type="Pfam" id="PF12796">
    <property type="entry name" value="Ank_2"/>
    <property type="match status" value="2"/>
</dbReference>
<dbReference type="SUPFAM" id="SSF48403">
    <property type="entry name" value="Ankyrin repeat"/>
    <property type="match status" value="2"/>
</dbReference>
<sequence>MKNLTQEKIEKLKEKVHSAAKDGMAISIFAVLYDMDKAVVGEILSHITEDEGQKTTPLVAAAMGGSTKVVQVLLSNFELDLEQRTTVRFDGYVIQEATALWCAAGAGHLDIVKLLIKYGACVNSKTATNSTPLRAACFDGHLAIVEYLLEQGADLTIPNKYSNTCLMISSYKGHAEVVRHLLHKGADPDLKAHCGATSIHFAAECGRLEVVKELVCFGAAMLANDLGMTPIMVAAECGREKIVRFFLTQVKCTRLCRIEALELLGASFANDKETYDLAKTFKYLLEAMTMRMVDKEDGTEDDIKGAIPKPNSEPIPAYDNHRESQNHRDLEIMYENRDALHMEALAIRERILGSKNPEIPHPVIFRGAVFADNGRFDRCIALWMHAMILRQENKRSIHKDLLRFSQVFSQMVTISVDLDYKDVERVIQHGLLELQISLGSDQSGSCENKPNSSELYQANILSMIYLITIALSVVRNAVETEALYRLVYQFLKIKPCLKNGYSPLHIILDPMICVDDFHVNSVVVFPDKKIVSAFLACGADADAVDFSHNSPLHVIVNAKLHADQEGTRQAIIKMLLQHGAHSDITNSKGETPYTIASGPALNTLVQYGNVTLRCLAARCIRSHNIPFKDDIPACLEKFLEWH</sequence>
<evidence type="ECO:0000313" key="5">
    <source>
        <dbReference type="EMBL" id="GFS03468.1"/>
    </source>
</evidence>
<keyword evidence="2 3" id="KW-0040">ANK repeat</keyword>
<dbReference type="PRINTS" id="PR01415">
    <property type="entry name" value="ANKYRIN"/>
</dbReference>
<dbReference type="EMBL" id="BMAT01002277">
    <property type="protein sequence ID" value="GFS03468.1"/>
    <property type="molecule type" value="Genomic_DNA"/>
</dbReference>
<dbReference type="GO" id="GO:0000976">
    <property type="term" value="F:transcription cis-regulatory region binding"/>
    <property type="evidence" value="ECO:0007669"/>
    <property type="project" value="TreeGrafter"/>
</dbReference>
<gene>
    <name evidence="5" type="ORF">ElyMa_001150700</name>
</gene>
<keyword evidence="6" id="KW-1185">Reference proteome</keyword>
<evidence type="ECO:0000256" key="2">
    <source>
        <dbReference type="ARBA" id="ARBA00023043"/>
    </source>
</evidence>
<dbReference type="PANTHER" id="PTHR24193">
    <property type="entry name" value="ANKYRIN REPEAT PROTEIN"/>
    <property type="match status" value="1"/>
</dbReference>
<evidence type="ECO:0000256" key="4">
    <source>
        <dbReference type="SAM" id="MobiDB-lite"/>
    </source>
</evidence>
<keyword evidence="1" id="KW-0677">Repeat</keyword>
<dbReference type="InterPro" id="IPR050663">
    <property type="entry name" value="Ankyrin-SOCS_Box"/>
</dbReference>
<dbReference type="GO" id="GO:0005634">
    <property type="term" value="C:nucleus"/>
    <property type="evidence" value="ECO:0007669"/>
    <property type="project" value="TreeGrafter"/>
</dbReference>
<dbReference type="InterPro" id="IPR002110">
    <property type="entry name" value="Ankyrin_rpt"/>
</dbReference>
<evidence type="ECO:0000313" key="6">
    <source>
        <dbReference type="Proteomes" id="UP000762676"/>
    </source>
</evidence>
<dbReference type="PROSITE" id="PS50297">
    <property type="entry name" value="ANK_REP_REGION"/>
    <property type="match status" value="4"/>
</dbReference>
<dbReference type="PANTHER" id="PTHR24193:SF121">
    <property type="entry name" value="ADA2A-CONTAINING COMPLEX COMPONENT 3, ISOFORM D"/>
    <property type="match status" value="1"/>
</dbReference>
<dbReference type="Proteomes" id="UP000762676">
    <property type="component" value="Unassembled WGS sequence"/>
</dbReference>